<keyword evidence="3" id="KW-1185">Reference proteome</keyword>
<feature type="compositionally biased region" description="Polar residues" evidence="1">
    <location>
        <begin position="113"/>
        <end position="122"/>
    </location>
</feature>
<sequence length="275" mass="27511">MSQDQLICPFTSTGTTKWCIWQVLKDHPTGLALGALVELVVKQREITFKNPTGAISGELSRDKEHFCKAGGGRWALSVFGPFDGGGGAVPASVYMAADASPERDTGHGAETGPTGNITAVSETTGSDDDDDLPIGAAAAAAAAASGSGNAPPPTAPALVRGARTKRRSVATALSAKHAPSDSQGSDDDVPITVLSTKPAADAAALPPPSKRQRTAAMDTGMAEPPVPAVDAHDATATAAGADAEVQESADAAGATPQQGLVTGGARGRGRGRARG</sequence>
<proteinExistence type="predicted"/>
<feature type="compositionally biased region" description="Low complexity" evidence="1">
    <location>
        <begin position="133"/>
        <end position="149"/>
    </location>
</feature>
<evidence type="ECO:0000256" key="1">
    <source>
        <dbReference type="SAM" id="MobiDB-lite"/>
    </source>
</evidence>
<comment type="caution">
    <text evidence="2">The sequence shown here is derived from an EMBL/GenBank/DDBJ whole genome shotgun (WGS) entry which is preliminary data.</text>
</comment>
<evidence type="ECO:0000313" key="3">
    <source>
        <dbReference type="Proteomes" id="UP001165090"/>
    </source>
</evidence>
<organism evidence="2 3">
    <name type="scientific">Volvox africanus</name>
    <dbReference type="NCBI Taxonomy" id="51714"/>
    <lineage>
        <taxon>Eukaryota</taxon>
        <taxon>Viridiplantae</taxon>
        <taxon>Chlorophyta</taxon>
        <taxon>core chlorophytes</taxon>
        <taxon>Chlorophyceae</taxon>
        <taxon>CS clade</taxon>
        <taxon>Chlamydomonadales</taxon>
        <taxon>Volvocaceae</taxon>
        <taxon>Volvox</taxon>
    </lineage>
</organism>
<dbReference type="Proteomes" id="UP001165090">
    <property type="component" value="Unassembled WGS sequence"/>
</dbReference>
<feature type="region of interest" description="Disordered" evidence="1">
    <location>
        <begin position="99"/>
        <end position="275"/>
    </location>
</feature>
<feature type="compositionally biased region" description="Low complexity" evidence="1">
    <location>
        <begin position="234"/>
        <end position="243"/>
    </location>
</feature>
<dbReference type="EMBL" id="BSDZ01000101">
    <property type="protein sequence ID" value="GLI70907.1"/>
    <property type="molecule type" value="Genomic_DNA"/>
</dbReference>
<reference evidence="2 3" key="1">
    <citation type="journal article" date="2023" name="IScience">
        <title>Expanded male sex-determining region conserved during the evolution of homothallism in the green alga Volvox.</title>
        <authorList>
            <person name="Yamamoto K."/>
            <person name="Matsuzaki R."/>
            <person name="Mahakham W."/>
            <person name="Heman W."/>
            <person name="Sekimoto H."/>
            <person name="Kawachi M."/>
            <person name="Minakuchi Y."/>
            <person name="Toyoda A."/>
            <person name="Nozaki H."/>
        </authorList>
    </citation>
    <scope>NUCLEOTIDE SEQUENCE [LARGE SCALE GENOMIC DNA]</scope>
    <source>
        <strain evidence="2 3">NIES-4468</strain>
    </source>
</reference>
<feature type="non-terminal residue" evidence="2">
    <location>
        <position position="275"/>
    </location>
</feature>
<accession>A0ABQ5SLN8</accession>
<protein>
    <submittedName>
        <fullName evidence="2">Uncharacterized protein</fullName>
    </submittedName>
</protein>
<gene>
    <name evidence="2" type="ORF">VaNZ11_015933</name>
</gene>
<evidence type="ECO:0000313" key="2">
    <source>
        <dbReference type="EMBL" id="GLI70907.1"/>
    </source>
</evidence>
<name>A0ABQ5SLN8_9CHLO</name>